<sequence>MKNKLFTGFVALLSLAACNQNQKKDAPAEYPVNDPQLGNVTTDTSAFKLSNDEQCFMAHLKKDSAFLSLREENGEIKGKLWYKFAEKDNSKGDLTGKLDKDTLKLNYTFASEGVKGNEMPIKLSYKNGNLYEVYGDKPAEEGKGFIYVKSDCRNF</sequence>
<dbReference type="AlphaFoldDB" id="A0A179DAU4"/>
<dbReference type="RefSeq" id="WP_068823562.1">
    <property type="nucleotide sequence ID" value="NZ_LWHJ01000031.1"/>
</dbReference>
<evidence type="ECO:0000313" key="1">
    <source>
        <dbReference type="EMBL" id="OAQ38171.1"/>
    </source>
</evidence>
<evidence type="ECO:0000313" key="2">
    <source>
        <dbReference type="Proteomes" id="UP000078459"/>
    </source>
</evidence>
<gene>
    <name evidence="1" type="ORF">A5893_15340</name>
</gene>
<dbReference type="OrthoDB" id="794403at2"/>
<comment type="caution">
    <text evidence="1">The sequence shown here is derived from an EMBL/GenBank/DDBJ whole genome shotgun (WGS) entry which is preliminary data.</text>
</comment>
<keyword evidence="2" id="KW-1185">Reference proteome</keyword>
<dbReference type="STRING" id="1826909.A5893_15340"/>
<dbReference type="Proteomes" id="UP000078459">
    <property type="component" value="Unassembled WGS sequence"/>
</dbReference>
<accession>A0A179DAU4</accession>
<organism evidence="1 2">
    <name type="scientific">Pedobacter psychrophilus</name>
    <dbReference type="NCBI Taxonomy" id="1826909"/>
    <lineage>
        <taxon>Bacteria</taxon>
        <taxon>Pseudomonadati</taxon>
        <taxon>Bacteroidota</taxon>
        <taxon>Sphingobacteriia</taxon>
        <taxon>Sphingobacteriales</taxon>
        <taxon>Sphingobacteriaceae</taxon>
        <taxon>Pedobacter</taxon>
    </lineage>
</organism>
<proteinExistence type="predicted"/>
<dbReference type="PROSITE" id="PS51257">
    <property type="entry name" value="PROKAR_LIPOPROTEIN"/>
    <property type="match status" value="1"/>
</dbReference>
<protein>
    <recommendedName>
        <fullName evidence="3">Lipoprotein</fullName>
    </recommendedName>
</protein>
<reference evidence="1 2" key="2">
    <citation type="submission" date="2016-06" db="EMBL/GenBank/DDBJ databases">
        <title>Pedobacter psychrophilus sp. nov., isolated from Antarctic fragmentary rock.</title>
        <authorList>
            <person name="Svec P."/>
        </authorList>
    </citation>
    <scope>NUCLEOTIDE SEQUENCE [LARGE SCALE GENOMIC DNA]</scope>
    <source>
        <strain evidence="1 2">CCM 8644</strain>
    </source>
</reference>
<dbReference type="EMBL" id="LWHJ01000031">
    <property type="protein sequence ID" value="OAQ38171.1"/>
    <property type="molecule type" value="Genomic_DNA"/>
</dbReference>
<reference evidence="1 2" key="1">
    <citation type="submission" date="2016-04" db="EMBL/GenBank/DDBJ databases">
        <authorList>
            <person name="Evans L.H."/>
            <person name="Alamgir A."/>
            <person name="Owens N."/>
            <person name="Weber N.D."/>
            <person name="Virtaneva K."/>
            <person name="Barbian K."/>
            <person name="Babar A."/>
            <person name="Rosenke K."/>
        </authorList>
    </citation>
    <scope>NUCLEOTIDE SEQUENCE [LARGE SCALE GENOMIC DNA]</scope>
    <source>
        <strain evidence="1 2">CCM 8644</strain>
    </source>
</reference>
<evidence type="ECO:0008006" key="3">
    <source>
        <dbReference type="Google" id="ProtNLM"/>
    </source>
</evidence>
<name>A0A179DAU4_9SPHI</name>